<comment type="caution">
    <text evidence="8">The sequence shown here is derived from an EMBL/GenBank/DDBJ whole genome shotgun (WGS) entry which is preliminary data.</text>
</comment>
<dbReference type="Proteomes" id="UP001583193">
    <property type="component" value="Unassembled WGS sequence"/>
</dbReference>
<evidence type="ECO:0000256" key="4">
    <source>
        <dbReference type="ARBA" id="ARBA00023136"/>
    </source>
</evidence>
<keyword evidence="3 6" id="KW-1133">Transmembrane helix</keyword>
<evidence type="ECO:0000256" key="3">
    <source>
        <dbReference type="ARBA" id="ARBA00022989"/>
    </source>
</evidence>
<feature type="compositionally biased region" description="Basic and acidic residues" evidence="5">
    <location>
        <begin position="358"/>
        <end position="379"/>
    </location>
</feature>
<feature type="transmembrane region" description="Helical" evidence="6">
    <location>
        <begin position="214"/>
        <end position="233"/>
    </location>
</feature>
<feature type="transmembrane region" description="Helical" evidence="6">
    <location>
        <begin position="291"/>
        <end position="310"/>
    </location>
</feature>
<keyword evidence="2 6" id="KW-0812">Transmembrane</keyword>
<feature type="region of interest" description="Disordered" evidence="5">
    <location>
        <begin position="358"/>
        <end position="437"/>
    </location>
</feature>
<comment type="subcellular location">
    <subcellularLocation>
        <location evidence="1">Membrane</location>
        <topology evidence="1">Multi-pass membrane protein</topology>
    </subcellularLocation>
</comment>
<feature type="transmembrane region" description="Helical" evidence="6">
    <location>
        <begin position="259"/>
        <end position="279"/>
    </location>
</feature>
<dbReference type="SUPFAM" id="SSF81321">
    <property type="entry name" value="Family A G protein-coupled receptor-like"/>
    <property type="match status" value="1"/>
</dbReference>
<dbReference type="PANTHER" id="PTHR23112:SF37">
    <property type="entry name" value="G PROTEIN-COUPLED RECEPTOR GPR1"/>
    <property type="match status" value="1"/>
</dbReference>
<evidence type="ECO:0000256" key="1">
    <source>
        <dbReference type="ARBA" id="ARBA00004141"/>
    </source>
</evidence>
<reference evidence="8 9" key="1">
    <citation type="journal article" date="2024" name="IMA Fungus">
        <title>IMA Genome - F19 : A genome assembly and annotation guide to empower mycologists, including annotated draft genome sequences of Ceratocystis pirilliformis, Diaporthe australafricana, Fusarium ophioides, Paecilomyces lecythidis, and Sporothrix stenoceras.</title>
        <authorList>
            <person name="Aylward J."/>
            <person name="Wilson A.M."/>
            <person name="Visagie C.M."/>
            <person name="Spraker J."/>
            <person name="Barnes I."/>
            <person name="Buitendag C."/>
            <person name="Ceriani C."/>
            <person name="Del Mar Angel L."/>
            <person name="du Plessis D."/>
            <person name="Fuchs T."/>
            <person name="Gasser K."/>
            <person name="Kramer D."/>
            <person name="Li W."/>
            <person name="Munsamy K."/>
            <person name="Piso A."/>
            <person name="Price J.L."/>
            <person name="Sonnekus B."/>
            <person name="Thomas C."/>
            <person name="van der Nest A."/>
            <person name="van Dijk A."/>
            <person name="van Heerden A."/>
            <person name="van Vuuren N."/>
            <person name="Yilmaz N."/>
            <person name="Duong T.A."/>
            <person name="van der Merwe N.A."/>
            <person name="Wingfield M.J."/>
            <person name="Wingfield B.D."/>
        </authorList>
    </citation>
    <scope>NUCLEOTIDE SEQUENCE [LARGE SCALE GENOMIC DNA]</scope>
    <source>
        <strain evidence="8 9">CMW 18167</strain>
    </source>
</reference>
<evidence type="ECO:0000256" key="2">
    <source>
        <dbReference type="ARBA" id="ARBA00022692"/>
    </source>
</evidence>
<sequence length="437" mass="48727">MNLIQAVKLVRALDSAKADGTLEGNLFPRAGHITIDPLPEVQRKGLIAISVLAVISVIATLSLLLFISYRLIFWKRSYTRYIGYNQYVILIYNLVLADLQQSVAFLICTHWIAHNRIDSPSAACFLQGLWLQIGDPSSGLFVLAIAAHTFMLVTLGRKLSHRTFVMCVVGIWVFVAILVIIPISSHGGIDVFTPSGAWCWIDDKYETDRLWTHYIWIFLAEFGTVTLYAIMFFQLRRRIQQSAILGNAQMESLHRLRRVVSYMVIYPLAYLVLSLPLAAGRMASARGNTPGMAYFCLSGAMMTCSGWVDVTMYTLTRKNLIIESEPSHDRSYNHVYSNGPKSGAGAGNNITLITVDKKGTRSALRGRDDDGSSHARDGSTDNIVPKGQDMGKVYQETTIEVTSEPAYPDDHSGRSSRDDLPDEPRIPPRTATSNRMW</sequence>
<dbReference type="PANTHER" id="PTHR23112">
    <property type="entry name" value="G PROTEIN-COUPLED RECEPTOR 157-RELATED"/>
    <property type="match status" value="1"/>
</dbReference>
<feature type="transmembrane region" description="Helical" evidence="6">
    <location>
        <begin position="46"/>
        <end position="67"/>
    </location>
</feature>
<feature type="domain" description="G protein-coupled receptor GPR1/2/3 C-terminal" evidence="7">
    <location>
        <begin position="252"/>
        <end position="320"/>
    </location>
</feature>
<dbReference type="EMBL" id="JAVDPF010000010">
    <property type="protein sequence ID" value="KAL1879668.1"/>
    <property type="molecule type" value="Genomic_DNA"/>
</dbReference>
<evidence type="ECO:0000313" key="8">
    <source>
        <dbReference type="EMBL" id="KAL1879668.1"/>
    </source>
</evidence>
<dbReference type="InterPro" id="IPR022596">
    <property type="entry name" value="GPR1/2/3_C"/>
</dbReference>
<feature type="transmembrane region" description="Helical" evidence="6">
    <location>
        <begin position="138"/>
        <end position="156"/>
    </location>
</feature>
<feature type="compositionally biased region" description="Basic and acidic residues" evidence="5">
    <location>
        <begin position="408"/>
        <end position="426"/>
    </location>
</feature>
<protein>
    <recommendedName>
        <fullName evidence="7">G protein-coupled receptor GPR1/2/3 C-terminal domain-containing protein</fullName>
    </recommendedName>
</protein>
<dbReference type="Pfam" id="PF11970">
    <property type="entry name" value="GPR_Gpa2_C"/>
    <property type="match status" value="1"/>
</dbReference>
<evidence type="ECO:0000256" key="5">
    <source>
        <dbReference type="SAM" id="MobiDB-lite"/>
    </source>
</evidence>
<evidence type="ECO:0000259" key="7">
    <source>
        <dbReference type="Pfam" id="PF11970"/>
    </source>
</evidence>
<accession>A0ABR3XUJ4</accession>
<proteinExistence type="predicted"/>
<gene>
    <name evidence="8" type="ORF">Plec18167_004130</name>
</gene>
<keyword evidence="4 6" id="KW-0472">Membrane</keyword>
<evidence type="ECO:0000256" key="6">
    <source>
        <dbReference type="SAM" id="Phobius"/>
    </source>
</evidence>
<evidence type="ECO:0000313" key="9">
    <source>
        <dbReference type="Proteomes" id="UP001583193"/>
    </source>
</evidence>
<feature type="transmembrane region" description="Helical" evidence="6">
    <location>
        <begin position="87"/>
        <end position="113"/>
    </location>
</feature>
<feature type="transmembrane region" description="Helical" evidence="6">
    <location>
        <begin position="163"/>
        <end position="183"/>
    </location>
</feature>
<organism evidence="8 9">
    <name type="scientific">Paecilomyces lecythidis</name>
    <dbReference type="NCBI Taxonomy" id="3004212"/>
    <lineage>
        <taxon>Eukaryota</taxon>
        <taxon>Fungi</taxon>
        <taxon>Dikarya</taxon>
        <taxon>Ascomycota</taxon>
        <taxon>Pezizomycotina</taxon>
        <taxon>Eurotiomycetes</taxon>
        <taxon>Eurotiomycetidae</taxon>
        <taxon>Eurotiales</taxon>
        <taxon>Thermoascaceae</taxon>
        <taxon>Paecilomyces</taxon>
    </lineage>
</organism>
<keyword evidence="9" id="KW-1185">Reference proteome</keyword>
<dbReference type="Gene3D" id="1.20.1070.10">
    <property type="entry name" value="Rhodopsin 7-helix transmembrane proteins"/>
    <property type="match status" value="1"/>
</dbReference>
<name>A0ABR3XUJ4_9EURO</name>